<evidence type="ECO:0000256" key="4">
    <source>
        <dbReference type="ARBA" id="ARBA00022729"/>
    </source>
</evidence>
<evidence type="ECO:0000256" key="6">
    <source>
        <dbReference type="PIRSR" id="PIRSR004846-1"/>
    </source>
</evidence>
<dbReference type="Proteomes" id="UP001163821">
    <property type="component" value="Unassembled WGS sequence"/>
</dbReference>
<dbReference type="InterPro" id="IPR005950">
    <property type="entry name" value="ModA"/>
</dbReference>
<proteinExistence type="inferred from homology"/>
<keyword evidence="3 6" id="KW-0479">Metal-binding</keyword>
<evidence type="ECO:0000256" key="1">
    <source>
        <dbReference type="ARBA" id="ARBA00009175"/>
    </source>
</evidence>
<organism evidence="7 8">
    <name type="scientific">Gaoshiqia sediminis</name>
    <dbReference type="NCBI Taxonomy" id="2986998"/>
    <lineage>
        <taxon>Bacteria</taxon>
        <taxon>Pseudomonadati</taxon>
        <taxon>Bacteroidota</taxon>
        <taxon>Bacteroidia</taxon>
        <taxon>Marinilabiliales</taxon>
        <taxon>Prolixibacteraceae</taxon>
        <taxon>Gaoshiqia</taxon>
    </lineage>
</organism>
<evidence type="ECO:0000313" key="7">
    <source>
        <dbReference type="EMBL" id="MCW0481716.1"/>
    </source>
</evidence>
<gene>
    <name evidence="7" type="primary">modA</name>
    <name evidence="7" type="ORF">N2K84_03170</name>
</gene>
<accession>A0AA41Y1G6</accession>
<dbReference type="GO" id="GO:0046872">
    <property type="term" value="F:metal ion binding"/>
    <property type="evidence" value="ECO:0007669"/>
    <property type="project" value="UniProtKB-KW"/>
</dbReference>
<dbReference type="Gene3D" id="3.40.190.10">
    <property type="entry name" value="Periplasmic binding protein-like II"/>
    <property type="match status" value="2"/>
</dbReference>
<keyword evidence="2 6" id="KW-0500">Molybdenum</keyword>
<dbReference type="PROSITE" id="PS51257">
    <property type="entry name" value="PROKAR_LIPOPROTEIN"/>
    <property type="match status" value="1"/>
</dbReference>
<feature type="binding site" evidence="6">
    <location>
        <position position="183"/>
    </location>
    <ligand>
        <name>molybdate</name>
        <dbReference type="ChEBI" id="CHEBI:36264"/>
    </ligand>
</feature>
<dbReference type="GO" id="GO:0030973">
    <property type="term" value="F:molybdate ion binding"/>
    <property type="evidence" value="ECO:0007669"/>
    <property type="project" value="TreeGrafter"/>
</dbReference>
<feature type="binding site" evidence="6">
    <location>
        <position position="60"/>
    </location>
    <ligand>
        <name>molybdate</name>
        <dbReference type="ChEBI" id="CHEBI:36264"/>
    </ligand>
</feature>
<dbReference type="EMBL" id="JAPAAF010000002">
    <property type="protein sequence ID" value="MCW0481716.1"/>
    <property type="molecule type" value="Genomic_DNA"/>
</dbReference>
<dbReference type="PIRSF" id="PIRSF004846">
    <property type="entry name" value="ModA"/>
    <property type="match status" value="1"/>
</dbReference>
<feature type="binding site" evidence="6">
    <location>
        <position position="165"/>
    </location>
    <ligand>
        <name>molybdate</name>
        <dbReference type="ChEBI" id="CHEBI:36264"/>
    </ligand>
</feature>
<dbReference type="SUPFAM" id="SSF53850">
    <property type="entry name" value="Periplasmic binding protein-like II"/>
    <property type="match status" value="1"/>
</dbReference>
<dbReference type="PANTHER" id="PTHR30632:SF17">
    <property type="entry name" value="MOLYBDATE-BINDING PROTEIN MODA"/>
    <property type="match status" value="1"/>
</dbReference>
<comment type="caution">
    <text evidence="7">The sequence shown here is derived from an EMBL/GenBank/DDBJ whole genome shotgun (WGS) entry which is preliminary data.</text>
</comment>
<dbReference type="FunFam" id="3.40.190.10:FF:000035">
    <property type="entry name" value="Molybdate ABC transporter substrate-binding protein"/>
    <property type="match status" value="1"/>
</dbReference>
<protein>
    <submittedName>
        <fullName evidence="7">Molybdate ABC transporter substrate-binding protein</fullName>
    </submittedName>
</protein>
<comment type="subunit">
    <text evidence="5">The complex is composed of two ATP-binding proteins (ModC), two transmembrane proteins (ModB) and a solute-binding protein (ModA).</text>
</comment>
<sequence>MKQIILWLMVVSLFSCTGKHSKQNTLVVFAAAGLTDVITEITDSFRLQRKVDIKLNLAASGTLARQIEQGASADVFFSANRKWMKYLVDRNLAKDTAVLAGNDLVLVGSLTDSSGENEIAGLLTNTWQKIAIGDPGYVPVGEYAQQVLDYYHLKLDGKLLQTTNVRSALMMVEIGEAGYAIVYKTDALQSQKVRIVHTFPPETHQAVEYFQLLLSENPLARDFYTYLRSAEVKAILVKHQFKVY</sequence>
<dbReference type="AlphaFoldDB" id="A0AA41Y1G6"/>
<name>A0AA41Y1G6_9BACT</name>
<dbReference type="Pfam" id="PF13531">
    <property type="entry name" value="SBP_bac_11"/>
    <property type="match status" value="1"/>
</dbReference>
<keyword evidence="8" id="KW-1185">Reference proteome</keyword>
<dbReference type="RefSeq" id="WP_282590325.1">
    <property type="nucleotide sequence ID" value="NZ_JAPAAF010000002.1"/>
</dbReference>
<evidence type="ECO:0000313" key="8">
    <source>
        <dbReference type="Proteomes" id="UP001163821"/>
    </source>
</evidence>
<dbReference type="GO" id="GO:0030288">
    <property type="term" value="C:outer membrane-bounded periplasmic space"/>
    <property type="evidence" value="ECO:0007669"/>
    <property type="project" value="TreeGrafter"/>
</dbReference>
<dbReference type="NCBIfam" id="TIGR01256">
    <property type="entry name" value="modA"/>
    <property type="match status" value="1"/>
</dbReference>
<dbReference type="PANTHER" id="PTHR30632">
    <property type="entry name" value="MOLYBDATE-BINDING PERIPLASMIC PROTEIN"/>
    <property type="match status" value="1"/>
</dbReference>
<evidence type="ECO:0000256" key="3">
    <source>
        <dbReference type="ARBA" id="ARBA00022723"/>
    </source>
</evidence>
<reference evidence="7" key="1">
    <citation type="submission" date="2022-10" db="EMBL/GenBank/DDBJ databases">
        <title>Gaoshiqiia sediminis gen. nov., sp. nov., isolated from coastal sediment.</title>
        <authorList>
            <person name="Yu W.X."/>
            <person name="Mu D.S."/>
            <person name="Du J.Z."/>
            <person name="Liang Y.Q."/>
        </authorList>
    </citation>
    <scope>NUCLEOTIDE SEQUENCE</scope>
    <source>
        <strain evidence="7">A06</strain>
    </source>
</reference>
<evidence type="ECO:0000256" key="5">
    <source>
        <dbReference type="ARBA" id="ARBA00062515"/>
    </source>
</evidence>
<dbReference type="GO" id="GO:1901359">
    <property type="term" value="F:tungstate binding"/>
    <property type="evidence" value="ECO:0007669"/>
    <property type="project" value="UniProtKB-ARBA"/>
</dbReference>
<comment type="similarity">
    <text evidence="1">Belongs to the bacterial solute-binding protein ModA family.</text>
</comment>
<evidence type="ECO:0000256" key="2">
    <source>
        <dbReference type="ARBA" id="ARBA00022505"/>
    </source>
</evidence>
<dbReference type="GO" id="GO:0015689">
    <property type="term" value="P:molybdate ion transport"/>
    <property type="evidence" value="ECO:0007669"/>
    <property type="project" value="InterPro"/>
</dbReference>
<dbReference type="InterPro" id="IPR050682">
    <property type="entry name" value="ModA/WtpA"/>
</dbReference>
<keyword evidence="4" id="KW-0732">Signal</keyword>